<dbReference type="InterPro" id="IPR029016">
    <property type="entry name" value="GAF-like_dom_sf"/>
</dbReference>
<dbReference type="GO" id="GO:0006355">
    <property type="term" value="P:regulation of DNA-templated transcription"/>
    <property type="evidence" value="ECO:0007669"/>
    <property type="project" value="InterPro"/>
</dbReference>
<reference evidence="3 4" key="1">
    <citation type="submission" date="2017-09" db="EMBL/GenBank/DDBJ databases">
        <authorList>
            <person name="Ehlers B."/>
            <person name="Leendertz F.H."/>
        </authorList>
    </citation>
    <scope>NUCLEOTIDE SEQUENCE [LARGE SCALE GENOMIC DNA]</scope>
    <source>
        <strain evidence="3 4">CGMCC 4.7095</strain>
    </source>
</reference>
<evidence type="ECO:0000259" key="2">
    <source>
        <dbReference type="PROSITE" id="PS50112"/>
    </source>
</evidence>
<dbReference type="NCBIfam" id="TIGR00229">
    <property type="entry name" value="sensory_box"/>
    <property type="match status" value="1"/>
</dbReference>
<sequence>MLGVEQVTTHSEAVHSEIPHAGNDTSSFLVSDRGLLASLLDGMEAAFFALDTTGTVTHWNQRATRLLGWTAEQAVGRAGLGGWLVREADAAEVRRQLLEVARAAPERQGGGAGRRTREFPFLHADGARTLMRATVTPVRDEEGRPQGVYCAFGEALAQLDLERHLALSDALLGDAPFGALLADPDLRTVAVNGRAAHALGVSPVDMLGEPLAEFVGAGLDELESALEHTLAGQPPREPVELWLTLREGENEGGGPLGEGPPERRRCLVSGFVPLGSPVVGDPVPLGVAWIFQDATHAKRAGQGAARQRFRDSQLSRASRAAAECPDPMDAAVLHLHYALPGFAEHALLDTAGEAGGLVRIAESPGSLAGRSTARGLAVRYRAGHPALQAVDCGVPVRATGGVSRSSWARDHRWPVDAEHALCVPLRSRGRVLGALTFLRGGGRRAFDRLDAGYGEEVALRVAAALDLARVLGTR</sequence>
<evidence type="ECO:0000313" key="4">
    <source>
        <dbReference type="Proteomes" id="UP000219072"/>
    </source>
</evidence>
<feature type="compositionally biased region" description="Polar residues" evidence="1">
    <location>
        <begin position="1"/>
        <end position="11"/>
    </location>
</feature>
<dbReference type="AlphaFoldDB" id="A0A286DY73"/>
<organism evidence="3 4">
    <name type="scientific">Streptomyces zhaozhouensis</name>
    <dbReference type="NCBI Taxonomy" id="1300267"/>
    <lineage>
        <taxon>Bacteria</taxon>
        <taxon>Bacillati</taxon>
        <taxon>Actinomycetota</taxon>
        <taxon>Actinomycetes</taxon>
        <taxon>Kitasatosporales</taxon>
        <taxon>Streptomycetaceae</taxon>
        <taxon>Streptomyces</taxon>
    </lineage>
</organism>
<dbReference type="Pfam" id="PF01590">
    <property type="entry name" value="GAF"/>
    <property type="match status" value="1"/>
</dbReference>
<keyword evidence="4" id="KW-1185">Reference proteome</keyword>
<dbReference type="SMART" id="SM00091">
    <property type="entry name" value="PAS"/>
    <property type="match status" value="2"/>
</dbReference>
<dbReference type="PROSITE" id="PS50112">
    <property type="entry name" value="PAS"/>
    <property type="match status" value="1"/>
</dbReference>
<dbReference type="CDD" id="cd00130">
    <property type="entry name" value="PAS"/>
    <property type="match status" value="2"/>
</dbReference>
<dbReference type="Proteomes" id="UP000219072">
    <property type="component" value="Unassembled WGS sequence"/>
</dbReference>
<dbReference type="SUPFAM" id="SSF55781">
    <property type="entry name" value="GAF domain-like"/>
    <property type="match status" value="1"/>
</dbReference>
<dbReference type="EMBL" id="OCNE01000011">
    <property type="protein sequence ID" value="SOD63615.1"/>
    <property type="molecule type" value="Genomic_DNA"/>
</dbReference>
<dbReference type="InterPro" id="IPR000014">
    <property type="entry name" value="PAS"/>
</dbReference>
<gene>
    <name evidence="3" type="ORF">SAMN06297387_111164</name>
</gene>
<dbReference type="InterPro" id="IPR013656">
    <property type="entry name" value="PAS_4"/>
</dbReference>
<dbReference type="SUPFAM" id="SSF55785">
    <property type="entry name" value="PYP-like sensor domain (PAS domain)"/>
    <property type="match status" value="2"/>
</dbReference>
<accession>A0A286DY73</accession>
<dbReference type="Gene3D" id="3.30.450.40">
    <property type="match status" value="1"/>
</dbReference>
<feature type="region of interest" description="Disordered" evidence="1">
    <location>
        <begin position="1"/>
        <end position="22"/>
    </location>
</feature>
<dbReference type="InterPro" id="IPR035965">
    <property type="entry name" value="PAS-like_dom_sf"/>
</dbReference>
<dbReference type="InterPro" id="IPR003018">
    <property type="entry name" value="GAF"/>
</dbReference>
<dbReference type="Pfam" id="PF00989">
    <property type="entry name" value="PAS"/>
    <property type="match status" value="1"/>
</dbReference>
<dbReference type="Gene3D" id="3.30.450.20">
    <property type="entry name" value="PAS domain"/>
    <property type="match status" value="2"/>
</dbReference>
<proteinExistence type="predicted"/>
<evidence type="ECO:0000256" key="1">
    <source>
        <dbReference type="SAM" id="MobiDB-lite"/>
    </source>
</evidence>
<dbReference type="InterPro" id="IPR013767">
    <property type="entry name" value="PAS_fold"/>
</dbReference>
<protein>
    <submittedName>
        <fullName evidence="3">PAS domain S-box-containing protein</fullName>
    </submittedName>
</protein>
<name>A0A286DY73_9ACTN</name>
<feature type="domain" description="PAS" evidence="2">
    <location>
        <begin position="32"/>
        <end position="104"/>
    </location>
</feature>
<dbReference type="Pfam" id="PF08448">
    <property type="entry name" value="PAS_4"/>
    <property type="match status" value="1"/>
</dbReference>
<evidence type="ECO:0000313" key="3">
    <source>
        <dbReference type="EMBL" id="SOD63615.1"/>
    </source>
</evidence>